<dbReference type="EMBL" id="AJWY01011184">
    <property type="protein sequence ID" value="EKC53456.1"/>
    <property type="molecule type" value="Genomic_DNA"/>
</dbReference>
<feature type="domain" description="Glutamyl/glutaminyl-tRNA synthetase class Ib catalytic" evidence="5">
    <location>
        <begin position="36"/>
        <end position="101"/>
    </location>
</feature>
<evidence type="ECO:0000256" key="1">
    <source>
        <dbReference type="ARBA" id="ARBA00022598"/>
    </source>
</evidence>
<dbReference type="GO" id="GO:0004818">
    <property type="term" value="F:glutamate-tRNA ligase activity"/>
    <property type="evidence" value="ECO:0007669"/>
    <property type="project" value="UniProtKB-EC"/>
</dbReference>
<dbReference type="InterPro" id="IPR000924">
    <property type="entry name" value="Glu/Gln-tRNA-synth"/>
</dbReference>
<keyword evidence="4 6" id="KW-0030">Aminoacyl-tRNA synthetase</keyword>
<proteinExistence type="predicted"/>
<name>K1T1S8_9ZZZZ</name>
<dbReference type="GO" id="GO:0005524">
    <property type="term" value="F:ATP binding"/>
    <property type="evidence" value="ECO:0007669"/>
    <property type="project" value="UniProtKB-KW"/>
</dbReference>
<reference evidence="6" key="1">
    <citation type="journal article" date="2013" name="Environ. Microbiol.">
        <title>Microbiota from the distal guts of lean and obese adolescents exhibit partial functional redundancy besides clear differences in community structure.</title>
        <authorList>
            <person name="Ferrer M."/>
            <person name="Ruiz A."/>
            <person name="Lanza F."/>
            <person name="Haange S.B."/>
            <person name="Oberbach A."/>
            <person name="Till H."/>
            <person name="Bargiela R."/>
            <person name="Campoy C."/>
            <person name="Segura M.T."/>
            <person name="Richter M."/>
            <person name="von Bergen M."/>
            <person name="Seifert J."/>
            <person name="Suarez A."/>
        </authorList>
    </citation>
    <scope>NUCLEOTIDE SEQUENCE</scope>
</reference>
<comment type="caution">
    <text evidence="6">The sequence shown here is derived from an EMBL/GenBank/DDBJ whole genome shotgun (WGS) entry which is preliminary data.</text>
</comment>
<dbReference type="PANTHER" id="PTHR43311:SF2">
    <property type="entry name" value="GLUTAMATE--TRNA LIGASE, MITOCHONDRIAL-RELATED"/>
    <property type="match status" value="1"/>
</dbReference>
<dbReference type="InterPro" id="IPR014729">
    <property type="entry name" value="Rossmann-like_a/b/a_fold"/>
</dbReference>
<evidence type="ECO:0000313" key="6">
    <source>
        <dbReference type="EMBL" id="EKC53456.1"/>
    </source>
</evidence>
<keyword evidence="2" id="KW-0547">Nucleotide-binding</keyword>
<dbReference type="InterPro" id="IPR049940">
    <property type="entry name" value="GluQ/Sye"/>
</dbReference>
<dbReference type="AlphaFoldDB" id="K1T1S8"/>
<accession>K1T1S8</accession>
<dbReference type="InterPro" id="IPR001412">
    <property type="entry name" value="aa-tRNA-synth_I_CS"/>
</dbReference>
<evidence type="ECO:0000256" key="2">
    <source>
        <dbReference type="ARBA" id="ARBA00022741"/>
    </source>
</evidence>
<protein>
    <submittedName>
        <fullName evidence="6">Glutamyl/glutaminyl-tRNA synthetase, class Ic</fullName>
        <ecNumber evidence="6">6.1.1.17</ecNumber>
    </submittedName>
</protein>
<dbReference type="GO" id="GO:0006424">
    <property type="term" value="P:glutamyl-tRNA aminoacylation"/>
    <property type="evidence" value="ECO:0007669"/>
    <property type="project" value="TreeGrafter"/>
</dbReference>
<evidence type="ECO:0000256" key="3">
    <source>
        <dbReference type="ARBA" id="ARBA00022840"/>
    </source>
</evidence>
<organism evidence="6">
    <name type="scientific">human gut metagenome</name>
    <dbReference type="NCBI Taxonomy" id="408170"/>
    <lineage>
        <taxon>unclassified sequences</taxon>
        <taxon>metagenomes</taxon>
        <taxon>organismal metagenomes</taxon>
    </lineage>
</organism>
<dbReference type="PANTHER" id="PTHR43311">
    <property type="entry name" value="GLUTAMATE--TRNA LIGASE"/>
    <property type="match status" value="1"/>
</dbReference>
<dbReference type="EC" id="6.1.1.17" evidence="6"/>
<dbReference type="GO" id="GO:0005829">
    <property type="term" value="C:cytosol"/>
    <property type="evidence" value="ECO:0007669"/>
    <property type="project" value="TreeGrafter"/>
</dbReference>
<evidence type="ECO:0000259" key="5">
    <source>
        <dbReference type="Pfam" id="PF00749"/>
    </source>
</evidence>
<evidence type="ECO:0000256" key="4">
    <source>
        <dbReference type="ARBA" id="ARBA00023146"/>
    </source>
</evidence>
<dbReference type="PROSITE" id="PS00178">
    <property type="entry name" value="AA_TRNA_LIGASE_I"/>
    <property type="match status" value="1"/>
</dbReference>
<dbReference type="PRINTS" id="PR00987">
    <property type="entry name" value="TRNASYNTHGLU"/>
</dbReference>
<keyword evidence="1 6" id="KW-0436">Ligase</keyword>
<feature type="non-terminal residue" evidence="6">
    <location>
        <position position="112"/>
    </location>
</feature>
<sequence length="112" mass="12317">MDNNYLAELLFGDIKTTPEDMFAKYPARTLPDKAAVTRFAPSPTGFMHIGGLYAALISMCMARQSDGVFYLRLEDTDKKREIEHGADEIITSLAQYGVCFDEGAAADGEAEK</sequence>
<keyword evidence="3" id="KW-0067">ATP-binding</keyword>
<dbReference type="SUPFAM" id="SSF52374">
    <property type="entry name" value="Nucleotidylyl transferase"/>
    <property type="match status" value="1"/>
</dbReference>
<gene>
    <name evidence="6" type="ORF">LEA_16362</name>
</gene>
<dbReference type="Gene3D" id="3.40.50.620">
    <property type="entry name" value="HUPs"/>
    <property type="match status" value="1"/>
</dbReference>
<dbReference type="InterPro" id="IPR020058">
    <property type="entry name" value="Glu/Gln-tRNA-synth_Ib_cat-dom"/>
</dbReference>
<dbReference type="Pfam" id="PF00749">
    <property type="entry name" value="tRNA-synt_1c"/>
    <property type="match status" value="1"/>
</dbReference>